<dbReference type="RefSeq" id="WP_184390599.1">
    <property type="nucleotide sequence ID" value="NZ_BAAAJD010000007.1"/>
</dbReference>
<sequence length="83" mass="9240">MVKAALTVTARKTTLNLPGGVALIRVSVCEPYCYRILRGTEVVLGWGARHFALQLLQDEIGYPRSEAEEYLAAVDQGRPPWPR</sequence>
<proteinExistence type="predicted"/>
<evidence type="ECO:0000313" key="2">
    <source>
        <dbReference type="Proteomes" id="UP000572635"/>
    </source>
</evidence>
<organism evidence="1 2">
    <name type="scientific">Nocardiopsis composta</name>
    <dbReference type="NCBI Taxonomy" id="157465"/>
    <lineage>
        <taxon>Bacteria</taxon>
        <taxon>Bacillati</taxon>
        <taxon>Actinomycetota</taxon>
        <taxon>Actinomycetes</taxon>
        <taxon>Streptosporangiales</taxon>
        <taxon>Nocardiopsidaceae</taxon>
        <taxon>Nocardiopsis</taxon>
    </lineage>
</organism>
<accession>A0A7W8VCA8</accession>
<keyword evidence="2" id="KW-1185">Reference proteome</keyword>
<reference evidence="1 2" key="1">
    <citation type="submission" date="2020-08" db="EMBL/GenBank/DDBJ databases">
        <title>Sequencing the genomes of 1000 actinobacteria strains.</title>
        <authorList>
            <person name="Klenk H.-P."/>
        </authorList>
    </citation>
    <scope>NUCLEOTIDE SEQUENCE [LARGE SCALE GENOMIC DNA]</scope>
    <source>
        <strain evidence="1 2">DSM 44551</strain>
    </source>
</reference>
<comment type="caution">
    <text evidence="1">The sequence shown here is derived from an EMBL/GenBank/DDBJ whole genome shotgun (WGS) entry which is preliminary data.</text>
</comment>
<protein>
    <submittedName>
        <fullName evidence="1">Uncharacterized protein</fullName>
    </submittedName>
</protein>
<dbReference type="AlphaFoldDB" id="A0A7W8VCA8"/>
<evidence type="ECO:0000313" key="1">
    <source>
        <dbReference type="EMBL" id="MBB5431246.1"/>
    </source>
</evidence>
<dbReference type="Proteomes" id="UP000572635">
    <property type="component" value="Unassembled WGS sequence"/>
</dbReference>
<gene>
    <name evidence="1" type="ORF">HDA36_001330</name>
</gene>
<name>A0A7W8VCA8_9ACTN</name>
<dbReference type="EMBL" id="JACHDB010000001">
    <property type="protein sequence ID" value="MBB5431246.1"/>
    <property type="molecule type" value="Genomic_DNA"/>
</dbReference>